<dbReference type="AlphaFoldDB" id="A0A2I0IQQ6"/>
<keyword evidence="3" id="KW-1185">Reference proteome</keyword>
<comment type="caution">
    <text evidence="2">The sequence shown here is derived from an EMBL/GenBank/DDBJ whole genome shotgun (WGS) entry which is preliminary data.</text>
</comment>
<accession>A0A2I0IQQ6</accession>
<evidence type="ECO:0000313" key="2">
    <source>
        <dbReference type="EMBL" id="PKI46325.1"/>
    </source>
</evidence>
<name>A0A2I0IQQ6_PUNGR</name>
<sequence length="117" mass="12525">MVEKGTGSAVVANPVVTTLQSGSPTTPAMANDLDWVDSGRSRGPYNRNKKSPNFEPLSISTVRASIAATTTSIGVANHNRSGRRQQRIWGEGRVAAASVTTTADPSPFFRFFLFNLV</sequence>
<evidence type="ECO:0000256" key="1">
    <source>
        <dbReference type="SAM" id="MobiDB-lite"/>
    </source>
</evidence>
<dbReference type="Proteomes" id="UP000233551">
    <property type="component" value="Unassembled WGS sequence"/>
</dbReference>
<dbReference type="EMBL" id="PGOL01002642">
    <property type="protein sequence ID" value="PKI46325.1"/>
    <property type="molecule type" value="Genomic_DNA"/>
</dbReference>
<feature type="region of interest" description="Disordered" evidence="1">
    <location>
        <begin position="18"/>
        <end position="54"/>
    </location>
</feature>
<gene>
    <name evidence="2" type="ORF">CRG98_033301</name>
</gene>
<protein>
    <submittedName>
        <fullName evidence="2">Uncharacterized protein</fullName>
    </submittedName>
</protein>
<evidence type="ECO:0000313" key="3">
    <source>
        <dbReference type="Proteomes" id="UP000233551"/>
    </source>
</evidence>
<organism evidence="2 3">
    <name type="scientific">Punica granatum</name>
    <name type="common">Pomegranate</name>
    <dbReference type="NCBI Taxonomy" id="22663"/>
    <lineage>
        <taxon>Eukaryota</taxon>
        <taxon>Viridiplantae</taxon>
        <taxon>Streptophyta</taxon>
        <taxon>Embryophyta</taxon>
        <taxon>Tracheophyta</taxon>
        <taxon>Spermatophyta</taxon>
        <taxon>Magnoliopsida</taxon>
        <taxon>eudicotyledons</taxon>
        <taxon>Gunneridae</taxon>
        <taxon>Pentapetalae</taxon>
        <taxon>rosids</taxon>
        <taxon>malvids</taxon>
        <taxon>Myrtales</taxon>
        <taxon>Lythraceae</taxon>
        <taxon>Punica</taxon>
    </lineage>
</organism>
<proteinExistence type="predicted"/>
<reference evidence="2 3" key="1">
    <citation type="submission" date="2017-11" db="EMBL/GenBank/DDBJ databases">
        <title>De-novo sequencing of pomegranate (Punica granatum L.) genome.</title>
        <authorList>
            <person name="Akparov Z."/>
            <person name="Amiraslanov A."/>
            <person name="Hajiyeva S."/>
            <person name="Abbasov M."/>
            <person name="Kaur K."/>
            <person name="Hamwieh A."/>
            <person name="Solovyev V."/>
            <person name="Salamov A."/>
            <person name="Braich B."/>
            <person name="Kosarev P."/>
            <person name="Mahmoud A."/>
            <person name="Hajiyev E."/>
            <person name="Babayeva S."/>
            <person name="Izzatullayeva V."/>
            <person name="Mammadov A."/>
            <person name="Mammadov A."/>
            <person name="Sharifova S."/>
            <person name="Ojaghi J."/>
            <person name="Eynullazada K."/>
            <person name="Bayramov B."/>
            <person name="Abdulazimova A."/>
            <person name="Shahmuradov I."/>
        </authorList>
    </citation>
    <scope>NUCLEOTIDE SEQUENCE [LARGE SCALE GENOMIC DNA]</scope>
    <source>
        <strain evidence="3">cv. AG2017</strain>
        <tissue evidence="2">Leaf</tissue>
    </source>
</reference>
<feature type="compositionally biased region" description="Polar residues" evidence="1">
    <location>
        <begin position="18"/>
        <end position="28"/>
    </location>
</feature>